<dbReference type="Proteomes" id="UP001603418">
    <property type="component" value="Unassembled WGS sequence"/>
</dbReference>
<proteinExistence type="predicted"/>
<comment type="caution">
    <text evidence="2">The sequence shown here is derived from an EMBL/GenBank/DDBJ whole genome shotgun (WGS) entry which is preliminary data.</text>
</comment>
<feature type="compositionally biased region" description="Gly residues" evidence="1">
    <location>
        <begin position="1"/>
        <end position="12"/>
    </location>
</feature>
<accession>A0ABW6YYH3</accession>
<evidence type="ECO:0000256" key="1">
    <source>
        <dbReference type="SAM" id="MobiDB-lite"/>
    </source>
</evidence>
<evidence type="ECO:0000313" key="3">
    <source>
        <dbReference type="Proteomes" id="UP001603418"/>
    </source>
</evidence>
<gene>
    <name evidence="2" type="ORF">ACF1HC_19120</name>
</gene>
<dbReference type="EMBL" id="JBICBM010000008">
    <property type="protein sequence ID" value="MFF9883693.1"/>
    <property type="molecule type" value="Genomic_DNA"/>
</dbReference>
<name>A0ABW6YYH3_9ACTN</name>
<dbReference type="RefSeq" id="WP_030778478.1">
    <property type="nucleotide sequence ID" value="NZ_JBEYZS010000007.1"/>
</dbReference>
<evidence type="ECO:0000313" key="2">
    <source>
        <dbReference type="EMBL" id="MFF9883693.1"/>
    </source>
</evidence>
<feature type="region of interest" description="Disordered" evidence="1">
    <location>
        <begin position="1"/>
        <end position="44"/>
    </location>
</feature>
<protein>
    <submittedName>
        <fullName evidence="2">Uncharacterized protein</fullName>
    </submittedName>
</protein>
<keyword evidence="3" id="KW-1185">Reference proteome</keyword>
<sequence>MAGSDTGVGGGRPDLASSPAEKTAAANKLQSEIGPRTEAAGQWADEETHAAVKAFDAKDGYGWLTSGALKKAHATWGEQVKNLLNRLAGDESALRDNAKALSGTDLLVGGTARQVSVFDTYTPPTGG</sequence>
<reference evidence="2 3" key="1">
    <citation type="submission" date="2024-10" db="EMBL/GenBank/DDBJ databases">
        <title>The Natural Products Discovery Center: Release of the First 8490 Sequenced Strains for Exploring Actinobacteria Biosynthetic Diversity.</title>
        <authorList>
            <person name="Kalkreuter E."/>
            <person name="Kautsar S.A."/>
            <person name="Yang D."/>
            <person name="Bader C.D."/>
            <person name="Teijaro C.N."/>
            <person name="Fluegel L."/>
            <person name="Davis C.M."/>
            <person name="Simpson J.R."/>
            <person name="Lauterbach L."/>
            <person name="Steele A.D."/>
            <person name="Gui C."/>
            <person name="Meng S."/>
            <person name="Li G."/>
            <person name="Viehrig K."/>
            <person name="Ye F."/>
            <person name="Su P."/>
            <person name="Kiefer A.F."/>
            <person name="Nichols A."/>
            <person name="Cepeda A.J."/>
            <person name="Yan W."/>
            <person name="Fan B."/>
            <person name="Jiang Y."/>
            <person name="Adhikari A."/>
            <person name="Zheng C.-J."/>
            <person name="Schuster L."/>
            <person name="Cowan T.M."/>
            <person name="Smanski M.J."/>
            <person name="Chevrette M.G."/>
            <person name="De Carvalho L.P.S."/>
            <person name="Shen B."/>
        </authorList>
    </citation>
    <scope>NUCLEOTIDE SEQUENCE [LARGE SCALE GENOMIC DNA]</scope>
    <source>
        <strain evidence="2 3">NPDC013366</strain>
    </source>
</reference>
<organism evidence="2 3">
    <name type="scientific">Streptomyces eurythermus</name>
    <dbReference type="NCBI Taxonomy" id="42237"/>
    <lineage>
        <taxon>Bacteria</taxon>
        <taxon>Bacillati</taxon>
        <taxon>Actinomycetota</taxon>
        <taxon>Actinomycetes</taxon>
        <taxon>Kitasatosporales</taxon>
        <taxon>Streptomycetaceae</taxon>
        <taxon>Streptomyces</taxon>
    </lineage>
</organism>